<accession>A0A9Q0XJM1</accession>
<dbReference type="AlphaFoldDB" id="A0A9Q0XJM1"/>
<protein>
    <submittedName>
        <fullName evidence="1">Uncharacterized protein</fullName>
    </submittedName>
</protein>
<proteinExistence type="predicted"/>
<evidence type="ECO:0000313" key="1">
    <source>
        <dbReference type="EMBL" id="KAJ7316120.1"/>
    </source>
</evidence>
<sequence length="153" mass="17478">MHDLISWASHEHDVVALFSTKSEFIAAETCRELLWLEKLLNSFGRKGEMPFQVMEDNQNYIKQSQSEKMKAPTKHIGLRCPLVCDLTKKGIVEVIYCHTTEMRANILIKLLYRDCFQNLNSKAGLLKGHSMQVSKAVLHAVCSLNDWGTLLAW</sequence>
<evidence type="ECO:0000313" key="2">
    <source>
        <dbReference type="Proteomes" id="UP001142489"/>
    </source>
</evidence>
<comment type="caution">
    <text evidence="1">The sequence shown here is derived from an EMBL/GenBank/DDBJ whole genome shotgun (WGS) entry which is preliminary data.</text>
</comment>
<dbReference type="Proteomes" id="UP001142489">
    <property type="component" value="Unassembled WGS sequence"/>
</dbReference>
<reference evidence="1" key="1">
    <citation type="journal article" date="2023" name="DNA Res.">
        <title>Chromosome-level genome assembly of Phrynocephalus forsythii using third-generation DNA sequencing and Hi-C analysis.</title>
        <authorList>
            <person name="Qi Y."/>
            <person name="Zhao W."/>
            <person name="Zhao Y."/>
            <person name="Niu C."/>
            <person name="Cao S."/>
            <person name="Zhang Y."/>
        </authorList>
    </citation>
    <scope>NUCLEOTIDE SEQUENCE</scope>
    <source>
        <tissue evidence="1">Muscle</tissue>
    </source>
</reference>
<name>A0A9Q0XJM1_9SAUR</name>
<dbReference type="EMBL" id="JAPFRF010000011">
    <property type="protein sequence ID" value="KAJ7316120.1"/>
    <property type="molecule type" value="Genomic_DNA"/>
</dbReference>
<organism evidence="1 2">
    <name type="scientific">Phrynocephalus forsythii</name>
    <dbReference type="NCBI Taxonomy" id="171643"/>
    <lineage>
        <taxon>Eukaryota</taxon>
        <taxon>Metazoa</taxon>
        <taxon>Chordata</taxon>
        <taxon>Craniata</taxon>
        <taxon>Vertebrata</taxon>
        <taxon>Euteleostomi</taxon>
        <taxon>Lepidosauria</taxon>
        <taxon>Squamata</taxon>
        <taxon>Bifurcata</taxon>
        <taxon>Unidentata</taxon>
        <taxon>Episquamata</taxon>
        <taxon>Toxicofera</taxon>
        <taxon>Iguania</taxon>
        <taxon>Acrodonta</taxon>
        <taxon>Agamidae</taxon>
        <taxon>Agaminae</taxon>
        <taxon>Phrynocephalus</taxon>
    </lineage>
</organism>
<gene>
    <name evidence="1" type="ORF">JRQ81_002282</name>
</gene>
<keyword evidence="2" id="KW-1185">Reference proteome</keyword>
<dbReference type="CDD" id="cd09272">
    <property type="entry name" value="RNase_HI_RT_Ty1"/>
    <property type="match status" value="1"/>
</dbReference>
<dbReference type="OrthoDB" id="8900331at2759"/>
<feature type="non-terminal residue" evidence="1">
    <location>
        <position position="153"/>
    </location>
</feature>